<evidence type="ECO:0000256" key="1">
    <source>
        <dbReference type="ARBA" id="ARBA00000695"/>
    </source>
</evidence>
<keyword evidence="6 10" id="KW-0732">Signal</keyword>
<dbReference type="AlphaFoldDB" id="A0AA39IYH3"/>
<evidence type="ECO:0000256" key="6">
    <source>
        <dbReference type="ARBA" id="ARBA00022729"/>
    </source>
</evidence>
<comment type="function">
    <text evidence="9 10">Pectinolytic enzyme consist of four classes of enzymes: pectin lyase, polygalacturonase, pectin methylesterase and rhamnogalacturonase. Among pectinolytic enzymes, pectin lyase is the most important in depolymerization of pectin, since it cleaves internal glycosidic bonds of highly methylated pectins. Favors pectate, the anion, over pectin, the methyl ester.</text>
</comment>
<keyword evidence="5 10" id="KW-0964">Secreted</keyword>
<dbReference type="GO" id="GO:0030570">
    <property type="term" value="F:pectate lyase activity"/>
    <property type="evidence" value="ECO:0007669"/>
    <property type="project" value="UniProtKB-UniRule"/>
</dbReference>
<organism evidence="11 12">
    <name type="scientific">Armillaria borealis</name>
    <dbReference type="NCBI Taxonomy" id="47425"/>
    <lineage>
        <taxon>Eukaryota</taxon>
        <taxon>Fungi</taxon>
        <taxon>Dikarya</taxon>
        <taxon>Basidiomycota</taxon>
        <taxon>Agaricomycotina</taxon>
        <taxon>Agaricomycetes</taxon>
        <taxon>Agaricomycetidae</taxon>
        <taxon>Agaricales</taxon>
        <taxon>Marasmiineae</taxon>
        <taxon>Physalacriaceae</taxon>
        <taxon>Armillaria</taxon>
    </lineage>
</organism>
<comment type="caution">
    <text evidence="11">The sequence shown here is derived from an EMBL/GenBank/DDBJ whole genome shotgun (WGS) entry which is preliminary data.</text>
</comment>
<proteinExistence type="inferred from homology"/>
<feature type="chain" id="PRO_5041485283" description="Pectate lyase" evidence="10">
    <location>
        <begin position="19"/>
        <end position="360"/>
    </location>
</feature>
<dbReference type="InterPro" id="IPR011050">
    <property type="entry name" value="Pectin_lyase_fold/virulence"/>
</dbReference>
<protein>
    <recommendedName>
        <fullName evidence="10">Pectate lyase</fullName>
        <ecNumber evidence="10">4.2.2.2</ecNumber>
    </recommendedName>
</protein>
<accession>A0AA39IYH3</accession>
<gene>
    <name evidence="11" type="ORF">EV421DRAFT_1742520</name>
</gene>
<evidence type="ECO:0000256" key="7">
    <source>
        <dbReference type="ARBA" id="ARBA00022837"/>
    </source>
</evidence>
<evidence type="ECO:0000256" key="9">
    <source>
        <dbReference type="ARBA" id="ARBA00025679"/>
    </source>
</evidence>
<dbReference type="GO" id="GO:0005576">
    <property type="term" value="C:extracellular region"/>
    <property type="evidence" value="ECO:0007669"/>
    <property type="project" value="UniProtKB-SubCell"/>
</dbReference>
<keyword evidence="8 10" id="KW-0456">Lyase</keyword>
<reference evidence="11" key="1">
    <citation type="submission" date="2023-06" db="EMBL/GenBank/DDBJ databases">
        <authorList>
            <consortium name="Lawrence Berkeley National Laboratory"/>
            <person name="Ahrendt S."/>
            <person name="Sahu N."/>
            <person name="Indic B."/>
            <person name="Wong-Bajracharya J."/>
            <person name="Merenyi Z."/>
            <person name="Ke H.-M."/>
            <person name="Monk M."/>
            <person name="Kocsube S."/>
            <person name="Drula E."/>
            <person name="Lipzen A."/>
            <person name="Balint B."/>
            <person name="Henrissat B."/>
            <person name="Andreopoulos B."/>
            <person name="Martin F.M."/>
            <person name="Harder C.B."/>
            <person name="Rigling D."/>
            <person name="Ford K.L."/>
            <person name="Foster G.D."/>
            <person name="Pangilinan J."/>
            <person name="Papanicolaou A."/>
            <person name="Barry K."/>
            <person name="LaButti K."/>
            <person name="Viragh M."/>
            <person name="Koriabine M."/>
            <person name="Yan M."/>
            <person name="Riley R."/>
            <person name="Champramary S."/>
            <person name="Plett K.L."/>
            <person name="Tsai I.J."/>
            <person name="Slot J."/>
            <person name="Sipos G."/>
            <person name="Plett J."/>
            <person name="Nagy L.G."/>
            <person name="Grigoriev I.V."/>
        </authorList>
    </citation>
    <scope>NUCLEOTIDE SEQUENCE</scope>
    <source>
        <strain evidence="11">FPL87.14</strain>
    </source>
</reference>
<keyword evidence="12" id="KW-1185">Reference proteome</keyword>
<dbReference type="InterPro" id="IPR004898">
    <property type="entry name" value="Pectate_lyase_PlyH/PlyE-like"/>
</dbReference>
<dbReference type="PANTHER" id="PTHR33407">
    <property type="entry name" value="PECTATE LYASE F-RELATED"/>
    <property type="match status" value="1"/>
</dbReference>
<dbReference type="EMBL" id="JAUEPT010000099">
    <property type="protein sequence ID" value="KAK0432180.1"/>
    <property type="molecule type" value="Genomic_DNA"/>
</dbReference>
<evidence type="ECO:0000256" key="10">
    <source>
        <dbReference type="RuleBase" id="RU367009"/>
    </source>
</evidence>
<dbReference type="InterPro" id="IPR012334">
    <property type="entry name" value="Pectin_lyas_fold"/>
</dbReference>
<evidence type="ECO:0000313" key="12">
    <source>
        <dbReference type="Proteomes" id="UP001175226"/>
    </source>
</evidence>
<keyword evidence="7 10" id="KW-0106">Calcium</keyword>
<evidence type="ECO:0000256" key="4">
    <source>
        <dbReference type="ARBA" id="ARBA00006463"/>
    </source>
</evidence>
<dbReference type="Proteomes" id="UP001175226">
    <property type="component" value="Unassembled WGS sequence"/>
</dbReference>
<dbReference type="PANTHER" id="PTHR33407:SF9">
    <property type="entry name" value="PECTATE LYASE F-RELATED"/>
    <property type="match status" value="1"/>
</dbReference>
<comment type="similarity">
    <text evidence="4 10">Belongs to the polysaccharide lyase 3 family.</text>
</comment>
<evidence type="ECO:0000256" key="8">
    <source>
        <dbReference type="ARBA" id="ARBA00023239"/>
    </source>
</evidence>
<dbReference type="Gene3D" id="2.160.20.10">
    <property type="entry name" value="Single-stranded right-handed beta-helix, Pectin lyase-like"/>
    <property type="match status" value="2"/>
</dbReference>
<evidence type="ECO:0000313" key="11">
    <source>
        <dbReference type="EMBL" id="KAK0432180.1"/>
    </source>
</evidence>
<dbReference type="GO" id="GO:0045490">
    <property type="term" value="P:pectin catabolic process"/>
    <property type="evidence" value="ECO:0007669"/>
    <property type="project" value="TreeGrafter"/>
</dbReference>
<dbReference type="EC" id="4.2.2.2" evidence="10"/>
<name>A0AA39IYH3_9AGAR</name>
<evidence type="ECO:0000256" key="5">
    <source>
        <dbReference type="ARBA" id="ARBA00022525"/>
    </source>
</evidence>
<feature type="signal peptide" evidence="10">
    <location>
        <begin position="1"/>
        <end position="18"/>
    </location>
</feature>
<sequence length="360" mass="40565">MHLLLALPVAPLAGLSMACDAYIGGLPTATGTVSSKAVIEIATGEVFDGGWKNYNHGSGACSRLSEGYWEDADCTLKFVWSYSLRTSADGITIKIDEAGNYTNIIGGGAYYDEDKVIQHNGCGTVNIINFFISMQSQCKRNIYISGVYAEDDRRVWYNNGLTLRRTRYRHADAMALTLLLNGLKMPYPALVRITKGIDMIYNAKREWRVFWHYSSCQVDAPKGPKPIYRPRNHPDFANSIRVNGWVTIEGQVEDGDTATGFSGLLKAVSRRWTIGQQPHILLLYGTKWRDKNDGIPGVGRRLRTPCVPGPGHHMFFAWSVHWGEYKLDDRNGNYSFIHDERQERLRETLEEVNSHLQVPE</sequence>
<comment type="catalytic activity">
    <reaction evidence="1 10">
        <text>Eliminative cleavage of (1-&gt;4)-alpha-D-galacturonan to give oligosaccharides with 4-deoxy-alpha-D-galact-4-enuronosyl groups at their non-reducing ends.</text>
        <dbReference type="EC" id="4.2.2.2"/>
    </reaction>
</comment>
<comment type="subcellular location">
    <subcellularLocation>
        <location evidence="3 10">Secreted</location>
    </subcellularLocation>
</comment>
<dbReference type="SUPFAM" id="SSF51126">
    <property type="entry name" value="Pectin lyase-like"/>
    <property type="match status" value="1"/>
</dbReference>
<comment type="cofactor">
    <cofactor evidence="2 10">
        <name>Ca(2+)</name>
        <dbReference type="ChEBI" id="CHEBI:29108"/>
    </cofactor>
</comment>
<dbReference type="Pfam" id="PF03211">
    <property type="entry name" value="Pectate_lyase"/>
    <property type="match status" value="1"/>
</dbReference>
<evidence type="ECO:0000256" key="3">
    <source>
        <dbReference type="ARBA" id="ARBA00004613"/>
    </source>
</evidence>
<evidence type="ECO:0000256" key="2">
    <source>
        <dbReference type="ARBA" id="ARBA00001913"/>
    </source>
</evidence>